<proteinExistence type="predicted"/>
<evidence type="ECO:0000256" key="2">
    <source>
        <dbReference type="SAM" id="SignalP"/>
    </source>
</evidence>
<feature type="chain" id="PRO_5012874294" evidence="2">
    <location>
        <begin position="19"/>
        <end position="414"/>
    </location>
</feature>
<reference evidence="4" key="1">
    <citation type="submission" date="2017-06" db="EMBL/GenBank/DDBJ databases">
        <title>Capnocytophaga spp. assemblies.</title>
        <authorList>
            <person name="Gulvik C.A."/>
        </authorList>
    </citation>
    <scope>NUCLEOTIDE SEQUENCE [LARGE SCALE GENOMIC DNA]</scope>
    <source>
        <strain evidence="4">H1496</strain>
    </source>
</reference>
<dbReference type="Proteomes" id="UP000217250">
    <property type="component" value="Chromosome"/>
</dbReference>
<dbReference type="Gene3D" id="1.25.40.10">
    <property type="entry name" value="Tetratricopeptide repeat domain"/>
    <property type="match status" value="1"/>
</dbReference>
<evidence type="ECO:0000256" key="1">
    <source>
        <dbReference type="SAM" id="MobiDB-lite"/>
    </source>
</evidence>
<feature type="compositionally biased region" description="Basic and acidic residues" evidence="1">
    <location>
        <begin position="402"/>
        <end position="414"/>
    </location>
</feature>
<dbReference type="Gene3D" id="3.40.50.1820">
    <property type="entry name" value="alpha/beta hydrolase"/>
    <property type="match status" value="1"/>
</dbReference>
<dbReference type="Pfam" id="PF00756">
    <property type="entry name" value="Esterase"/>
    <property type="match status" value="1"/>
</dbReference>
<feature type="signal peptide" evidence="2">
    <location>
        <begin position="1"/>
        <end position="18"/>
    </location>
</feature>
<dbReference type="SUPFAM" id="SSF53474">
    <property type="entry name" value="alpha/beta-Hydrolases"/>
    <property type="match status" value="1"/>
</dbReference>
<feature type="compositionally biased region" description="Basic and acidic residues" evidence="1">
    <location>
        <begin position="376"/>
        <end position="393"/>
    </location>
</feature>
<name>A0A250FQG8_9FLAO</name>
<sequence length="414" mass="47215">MKKFLLILLSAYMTNVWAQITTENLGSKSLDGTRKVTIVLPDGYDKRERYPLFVVLNASSLLEPTVSSMRYFNKTGEVPPAIVVGIYNTESDVTIPEETGIPFNDTANFFEFVGQVVVPHVQSKYAVNSFKGIIGDGEAGNFINYYLLKENALFDAYISLSPNVTEKIIPSMPEQVDSFKRPIFYYLGWAQIDDNAKLKKVKELHNLMNTKEYTNGFYYYQEFPRVSISAVPVSGIPEALNLFFELYRPITMREYAEKVVRVQTNTTQYLQDKYKSIKDLYGIDKAPLLEDVKSIYAAILKNADFESIPILVKYIKPYYKDTALPDYLEGDYYLRIQEPQKAFRALQRAYGAKEIDFVTKELISQTLERLQKEARGKLKTKKGDVVIPEKTEQSAEGNSAENAKDTENNTSKTE</sequence>
<keyword evidence="2" id="KW-0732">Signal</keyword>
<evidence type="ECO:0000313" key="3">
    <source>
        <dbReference type="EMBL" id="ATA86308.1"/>
    </source>
</evidence>
<dbReference type="GeneID" id="84807627"/>
<dbReference type="AlphaFoldDB" id="A0A250FQG8"/>
<evidence type="ECO:0000313" key="4">
    <source>
        <dbReference type="Proteomes" id="UP000217250"/>
    </source>
</evidence>
<dbReference type="RefSeq" id="WP_095909703.1">
    <property type="nucleotide sequence ID" value="NZ_CAURLY010000001.1"/>
</dbReference>
<dbReference type="KEGG" id="cgh:CGC50_03510"/>
<gene>
    <name evidence="3" type="ORF">CGC50_03510</name>
</gene>
<accession>A0A250FQG8</accession>
<organism evidence="3 4">
    <name type="scientific">Capnocytophaga gingivalis</name>
    <dbReference type="NCBI Taxonomy" id="1017"/>
    <lineage>
        <taxon>Bacteria</taxon>
        <taxon>Pseudomonadati</taxon>
        <taxon>Bacteroidota</taxon>
        <taxon>Flavobacteriia</taxon>
        <taxon>Flavobacteriales</taxon>
        <taxon>Flavobacteriaceae</taxon>
        <taxon>Capnocytophaga</taxon>
    </lineage>
</organism>
<protein>
    <submittedName>
        <fullName evidence="3">Esterase</fullName>
    </submittedName>
</protein>
<dbReference type="InterPro" id="IPR011990">
    <property type="entry name" value="TPR-like_helical_dom_sf"/>
</dbReference>
<dbReference type="InterPro" id="IPR029058">
    <property type="entry name" value="AB_hydrolase_fold"/>
</dbReference>
<dbReference type="OrthoDB" id="1142077at2"/>
<dbReference type="EMBL" id="CP022386">
    <property type="protein sequence ID" value="ATA86308.1"/>
    <property type="molecule type" value="Genomic_DNA"/>
</dbReference>
<feature type="region of interest" description="Disordered" evidence="1">
    <location>
        <begin position="376"/>
        <end position="414"/>
    </location>
</feature>
<dbReference type="InterPro" id="IPR000801">
    <property type="entry name" value="Esterase-like"/>
</dbReference>